<feature type="signal peptide" evidence="2">
    <location>
        <begin position="1"/>
        <end position="22"/>
    </location>
</feature>
<dbReference type="PROSITE" id="PS51257">
    <property type="entry name" value="PROKAR_LIPOPROTEIN"/>
    <property type="match status" value="1"/>
</dbReference>
<proteinExistence type="predicted"/>
<evidence type="ECO:0000259" key="3">
    <source>
        <dbReference type="Pfam" id="PF12010"/>
    </source>
</evidence>
<evidence type="ECO:0000256" key="1">
    <source>
        <dbReference type="SAM" id="MobiDB-lite"/>
    </source>
</evidence>
<keyword evidence="5" id="KW-1185">Reference proteome</keyword>
<dbReference type="Gene3D" id="3.40.190.10">
    <property type="entry name" value="Periplasmic binding protein-like II"/>
    <property type="match status" value="1"/>
</dbReference>
<comment type="caution">
    <text evidence="4">The sequence shown here is derived from an EMBL/GenBank/DDBJ whole genome shotgun (WGS) entry which is preliminary data.</text>
</comment>
<dbReference type="AlphaFoldDB" id="A0AAE3ANW1"/>
<keyword evidence="2" id="KW-0732">Signal</keyword>
<dbReference type="SUPFAM" id="SSF53850">
    <property type="entry name" value="Periplasmic binding protein-like II"/>
    <property type="match status" value="1"/>
</dbReference>
<organism evidence="4 5">
    <name type="scientific">Hominenteromicrobium mulieris</name>
    <dbReference type="NCBI Taxonomy" id="2885357"/>
    <lineage>
        <taxon>Bacteria</taxon>
        <taxon>Bacillati</taxon>
        <taxon>Bacillota</taxon>
        <taxon>Clostridia</taxon>
        <taxon>Eubacteriales</taxon>
        <taxon>Oscillospiraceae</taxon>
        <taxon>Hominenteromicrobium</taxon>
    </lineage>
</organism>
<reference evidence="4" key="1">
    <citation type="submission" date="2021-10" db="EMBL/GenBank/DDBJ databases">
        <title>Anaerobic single-cell dispensing facilitates the cultivation of human gut bacteria.</title>
        <authorList>
            <person name="Afrizal A."/>
        </authorList>
    </citation>
    <scope>NUCLEOTIDE SEQUENCE</scope>
    <source>
        <strain evidence="4">CLA-AA-H250</strain>
    </source>
</reference>
<name>A0AAE3ANW1_9FIRM</name>
<sequence>MSTKKILAVLLALFVLATAVSGCGNSGSSSADSQSGSSATSENSASTEDTASTDGEVPTISLMVVCGTTPPDADAVAEKLSEITREKIGCNVEFITMEIGNVAQQLNLLLSGGDDTLDVFMAGISVPYSTIVNNGQALSLDTLMEPYAEEVKTALGEKVYESGRVNGELYGIGRLLDQASTTCYNLRRDIAEEFGYKNGDKVDLAELTELFGKVREKYPDTPLIGPMNGVPSIGDSRIDSLGNKLGVLDNYGQDTTVTNYYESAGYEELVGYFKQWKEMGCYMADILNVTDAPIDYIPSGKAFGCFASHFSAEMNGIWSSQNFGTDIASLQIYEDAVAITPGAYECINPATKNPEAAAALIYLMATDPDVENLLINGIEGQHYQVLEDNTATYVDGKDISTTGWCLGYSWTALNSTISIPFEYPADYYDRMLAANKNAQQSKAFGCQFDLTGVSDAVSACTNVVNQYENALSGGAVEDFDATLAQFQQGLRDAGIDEIVAAKQEQLDAFLAG</sequence>
<feature type="domain" description="DUF3502" evidence="3">
    <location>
        <begin position="444"/>
        <end position="511"/>
    </location>
</feature>
<gene>
    <name evidence="4" type="ORF">LKD31_11980</name>
</gene>
<dbReference type="Pfam" id="PF12010">
    <property type="entry name" value="DUF3502"/>
    <property type="match status" value="1"/>
</dbReference>
<evidence type="ECO:0000313" key="4">
    <source>
        <dbReference type="EMBL" id="MCC2137724.1"/>
    </source>
</evidence>
<evidence type="ECO:0000256" key="2">
    <source>
        <dbReference type="SAM" id="SignalP"/>
    </source>
</evidence>
<dbReference type="Proteomes" id="UP001199424">
    <property type="component" value="Unassembled WGS sequence"/>
</dbReference>
<dbReference type="RefSeq" id="WP_308449879.1">
    <property type="nucleotide sequence ID" value="NZ_JAJEQC010000014.1"/>
</dbReference>
<feature type="chain" id="PRO_5041942136" evidence="2">
    <location>
        <begin position="23"/>
        <end position="512"/>
    </location>
</feature>
<protein>
    <submittedName>
        <fullName evidence="4">ABC transporter substrate-binding protein</fullName>
    </submittedName>
</protein>
<evidence type="ECO:0000313" key="5">
    <source>
        <dbReference type="Proteomes" id="UP001199424"/>
    </source>
</evidence>
<feature type="region of interest" description="Disordered" evidence="1">
    <location>
        <begin position="26"/>
        <end position="54"/>
    </location>
</feature>
<accession>A0AAE3ANW1</accession>
<dbReference type="EMBL" id="JAJEQC010000014">
    <property type="protein sequence ID" value="MCC2137724.1"/>
    <property type="molecule type" value="Genomic_DNA"/>
</dbReference>
<dbReference type="InterPro" id="IPR022627">
    <property type="entry name" value="DUF3502"/>
</dbReference>